<dbReference type="EMBL" id="JAUJYN010000010">
    <property type="protein sequence ID" value="KAK1261524.1"/>
    <property type="molecule type" value="Genomic_DNA"/>
</dbReference>
<dbReference type="Gene3D" id="1.20.140.40">
    <property type="entry name" value="Invertase/pectin methylesterase inhibitor family protein"/>
    <property type="match status" value="1"/>
</dbReference>
<dbReference type="FunFam" id="1.20.140.40:FF:000005">
    <property type="entry name" value="Pectin methylesterase inhibitor 1"/>
    <property type="match status" value="1"/>
</dbReference>
<dbReference type="AlphaFoldDB" id="A0AAV9ABC2"/>
<protein>
    <recommendedName>
        <fullName evidence="2">Pectinesterase inhibitor domain-containing protein</fullName>
    </recommendedName>
</protein>
<dbReference type="SUPFAM" id="SSF101148">
    <property type="entry name" value="Plant invertase/pectin methylesterase inhibitor"/>
    <property type="match status" value="1"/>
</dbReference>
<organism evidence="3 4">
    <name type="scientific">Acorus gramineus</name>
    <name type="common">Dwarf sweet flag</name>
    <dbReference type="NCBI Taxonomy" id="55184"/>
    <lineage>
        <taxon>Eukaryota</taxon>
        <taxon>Viridiplantae</taxon>
        <taxon>Streptophyta</taxon>
        <taxon>Embryophyta</taxon>
        <taxon>Tracheophyta</taxon>
        <taxon>Spermatophyta</taxon>
        <taxon>Magnoliopsida</taxon>
        <taxon>Liliopsida</taxon>
        <taxon>Acoraceae</taxon>
        <taxon>Acorus</taxon>
    </lineage>
</organism>
<name>A0AAV9ABC2_ACOGR</name>
<dbReference type="InterPro" id="IPR035513">
    <property type="entry name" value="Invertase/methylesterase_inhib"/>
</dbReference>
<dbReference type="PANTHER" id="PTHR31080:SF87">
    <property type="entry name" value="PECTINESTERASE INHIBITOR 7"/>
    <property type="match status" value="1"/>
</dbReference>
<dbReference type="CDD" id="cd15798">
    <property type="entry name" value="PMEI-like_3"/>
    <property type="match status" value="1"/>
</dbReference>
<comment type="caution">
    <text evidence="3">The sequence shown here is derived from an EMBL/GenBank/DDBJ whole genome shotgun (WGS) entry which is preliminary data.</text>
</comment>
<accession>A0AAV9ABC2</accession>
<keyword evidence="4" id="KW-1185">Reference proteome</keyword>
<dbReference type="NCBIfam" id="TIGR01614">
    <property type="entry name" value="PME_inhib"/>
    <property type="match status" value="1"/>
</dbReference>
<reference evidence="3" key="1">
    <citation type="journal article" date="2023" name="Nat. Commun.">
        <title>Diploid and tetraploid genomes of Acorus and the evolution of monocots.</title>
        <authorList>
            <person name="Ma L."/>
            <person name="Liu K.W."/>
            <person name="Li Z."/>
            <person name="Hsiao Y.Y."/>
            <person name="Qi Y."/>
            <person name="Fu T."/>
            <person name="Tang G.D."/>
            <person name="Zhang D."/>
            <person name="Sun W.H."/>
            <person name="Liu D.K."/>
            <person name="Li Y."/>
            <person name="Chen G.Z."/>
            <person name="Liu X.D."/>
            <person name="Liao X.Y."/>
            <person name="Jiang Y.T."/>
            <person name="Yu X."/>
            <person name="Hao Y."/>
            <person name="Huang J."/>
            <person name="Zhao X.W."/>
            <person name="Ke S."/>
            <person name="Chen Y.Y."/>
            <person name="Wu W.L."/>
            <person name="Hsu J.L."/>
            <person name="Lin Y.F."/>
            <person name="Huang M.D."/>
            <person name="Li C.Y."/>
            <person name="Huang L."/>
            <person name="Wang Z.W."/>
            <person name="Zhao X."/>
            <person name="Zhong W.Y."/>
            <person name="Peng D.H."/>
            <person name="Ahmad S."/>
            <person name="Lan S."/>
            <person name="Zhang J.S."/>
            <person name="Tsai W.C."/>
            <person name="Van de Peer Y."/>
            <person name="Liu Z.J."/>
        </authorList>
    </citation>
    <scope>NUCLEOTIDE SEQUENCE</scope>
    <source>
        <strain evidence="3">SCP</strain>
    </source>
</reference>
<dbReference type="InterPro" id="IPR006501">
    <property type="entry name" value="Pectinesterase_inhib_dom"/>
</dbReference>
<dbReference type="Pfam" id="PF04043">
    <property type="entry name" value="PMEI"/>
    <property type="match status" value="1"/>
</dbReference>
<dbReference type="PANTHER" id="PTHR31080">
    <property type="entry name" value="PECTINESTERASE INHIBITOR-LIKE"/>
    <property type="match status" value="1"/>
</dbReference>
<proteinExistence type="predicted"/>
<gene>
    <name evidence="3" type="ORF">QJS04_geneDACA020472</name>
</gene>
<evidence type="ECO:0000256" key="1">
    <source>
        <dbReference type="ARBA" id="ARBA00022729"/>
    </source>
</evidence>
<sequence>MLLYLNPTHLYLSLSSKQNPKPQTMKSTSKLTLSLSLLLLISATTTTSSKTTTPSDFIKTSCSATRYPALCVESLSAYAPTIRHDPHHLAQAALSVSINHAKSAHAFVTRLARSKGVTSREAGAVRDCVENMSDSVDRLARSFKELAQAGRPGSRDFAWRMSNVQTWVSAALTDESSCMDGFAGSSSSAVNGRLRNSVRVRVMNVSRVTSNALALINQVAPQNMQP</sequence>
<reference evidence="3" key="2">
    <citation type="submission" date="2023-06" db="EMBL/GenBank/DDBJ databases">
        <authorList>
            <person name="Ma L."/>
            <person name="Liu K.-W."/>
            <person name="Li Z."/>
            <person name="Hsiao Y.-Y."/>
            <person name="Qi Y."/>
            <person name="Fu T."/>
            <person name="Tang G."/>
            <person name="Zhang D."/>
            <person name="Sun W.-H."/>
            <person name="Liu D.-K."/>
            <person name="Li Y."/>
            <person name="Chen G.-Z."/>
            <person name="Liu X.-D."/>
            <person name="Liao X.-Y."/>
            <person name="Jiang Y.-T."/>
            <person name="Yu X."/>
            <person name="Hao Y."/>
            <person name="Huang J."/>
            <person name="Zhao X.-W."/>
            <person name="Ke S."/>
            <person name="Chen Y.-Y."/>
            <person name="Wu W.-L."/>
            <person name="Hsu J.-L."/>
            <person name="Lin Y.-F."/>
            <person name="Huang M.-D."/>
            <person name="Li C.-Y."/>
            <person name="Huang L."/>
            <person name="Wang Z.-W."/>
            <person name="Zhao X."/>
            <person name="Zhong W.-Y."/>
            <person name="Peng D.-H."/>
            <person name="Ahmad S."/>
            <person name="Lan S."/>
            <person name="Zhang J.-S."/>
            <person name="Tsai W.-C."/>
            <person name="Van De Peer Y."/>
            <person name="Liu Z.-J."/>
        </authorList>
    </citation>
    <scope>NUCLEOTIDE SEQUENCE</scope>
    <source>
        <strain evidence="3">SCP</strain>
        <tissue evidence="3">Leaves</tissue>
    </source>
</reference>
<dbReference type="Proteomes" id="UP001179952">
    <property type="component" value="Unassembled WGS sequence"/>
</dbReference>
<evidence type="ECO:0000259" key="2">
    <source>
        <dbReference type="SMART" id="SM00856"/>
    </source>
</evidence>
<evidence type="ECO:0000313" key="3">
    <source>
        <dbReference type="EMBL" id="KAK1261524.1"/>
    </source>
</evidence>
<dbReference type="GO" id="GO:0046910">
    <property type="term" value="F:pectinesterase inhibitor activity"/>
    <property type="evidence" value="ECO:0007669"/>
    <property type="project" value="UniProtKB-ARBA"/>
</dbReference>
<evidence type="ECO:0000313" key="4">
    <source>
        <dbReference type="Proteomes" id="UP001179952"/>
    </source>
</evidence>
<keyword evidence="1" id="KW-0732">Signal</keyword>
<dbReference type="InterPro" id="IPR051955">
    <property type="entry name" value="PME_Inhibitor"/>
</dbReference>
<dbReference type="SMART" id="SM00856">
    <property type="entry name" value="PMEI"/>
    <property type="match status" value="1"/>
</dbReference>
<feature type="domain" description="Pectinesterase inhibitor" evidence="2">
    <location>
        <begin position="53"/>
        <end position="215"/>
    </location>
</feature>